<evidence type="ECO:0000313" key="2">
    <source>
        <dbReference type="Proteomes" id="UP001075001"/>
    </source>
</evidence>
<protein>
    <submittedName>
        <fullName evidence="1">Uncharacterized protein</fullName>
    </submittedName>
</protein>
<sequence length="64" mass="7022">MLTLAGFILLVSACGTDACDALPVSDDIYLNKKSCELVMEVVQENTPESVLICGEVWREEESNE</sequence>
<name>A0ABT6E999_9ENTR</name>
<evidence type="ECO:0000313" key="1">
    <source>
        <dbReference type="EMBL" id="MDG1641962.1"/>
    </source>
</evidence>
<keyword evidence="2" id="KW-1185">Reference proteome</keyword>
<comment type="caution">
    <text evidence="1">The sequence shown here is derived from an EMBL/GenBank/DDBJ whole genome shotgun (WGS) entry which is preliminary data.</text>
</comment>
<dbReference type="EMBL" id="JAPQEX020000001">
    <property type="protein sequence ID" value="MDG1641962.1"/>
    <property type="molecule type" value="Genomic_DNA"/>
</dbReference>
<gene>
    <name evidence="1" type="ORF">OXR69_008765</name>
</gene>
<reference evidence="1" key="1">
    <citation type="submission" date="2023-03" db="EMBL/GenBank/DDBJ databases">
        <title>identification of new KPC variant in Klebsiella huaxiensis from the Hospital Sewage Samples in China.</title>
        <authorList>
            <person name="Wu Y."/>
        </authorList>
    </citation>
    <scope>NUCLEOTIDE SEQUENCE</scope>
    <source>
        <strain evidence="1">ZR-9</strain>
    </source>
</reference>
<dbReference type="RefSeq" id="WP_267985798.1">
    <property type="nucleotide sequence ID" value="NZ_JAPQEX020000001.1"/>
</dbReference>
<accession>A0ABT6E999</accession>
<organism evidence="1 2">
    <name type="scientific">Klebsiella huaxiensis</name>
    <dbReference type="NCBI Taxonomy" id="2153354"/>
    <lineage>
        <taxon>Bacteria</taxon>
        <taxon>Pseudomonadati</taxon>
        <taxon>Pseudomonadota</taxon>
        <taxon>Gammaproteobacteria</taxon>
        <taxon>Enterobacterales</taxon>
        <taxon>Enterobacteriaceae</taxon>
        <taxon>Klebsiella/Raoultella group</taxon>
        <taxon>Klebsiella</taxon>
    </lineage>
</organism>
<dbReference type="Proteomes" id="UP001075001">
    <property type="component" value="Unassembled WGS sequence"/>
</dbReference>
<proteinExistence type="predicted"/>